<sequence length="118" mass="13731">MYLTLKTRLLDTDETISEDLCRILLHKFIADYFPSKNLLQWTLTCFYNQSCINELMVEEWITRSLHATIIGLLESLATILRFVVPKVIGKIRSFFFNGASTRIQDQECVTQSSASIWY</sequence>
<protein>
    <submittedName>
        <fullName evidence="1">Uncharacterized protein</fullName>
    </submittedName>
</protein>
<accession>A0A813UM76</accession>
<organism evidence="1 2">
    <name type="scientific">Adineta steineri</name>
    <dbReference type="NCBI Taxonomy" id="433720"/>
    <lineage>
        <taxon>Eukaryota</taxon>
        <taxon>Metazoa</taxon>
        <taxon>Spiralia</taxon>
        <taxon>Gnathifera</taxon>
        <taxon>Rotifera</taxon>
        <taxon>Eurotatoria</taxon>
        <taxon>Bdelloidea</taxon>
        <taxon>Adinetida</taxon>
        <taxon>Adinetidae</taxon>
        <taxon>Adineta</taxon>
    </lineage>
</organism>
<dbReference type="OrthoDB" id="10485568at2759"/>
<comment type="caution">
    <text evidence="1">The sequence shown here is derived from an EMBL/GenBank/DDBJ whole genome shotgun (WGS) entry which is preliminary data.</text>
</comment>
<dbReference type="AlphaFoldDB" id="A0A813UM76"/>
<evidence type="ECO:0000313" key="2">
    <source>
        <dbReference type="Proteomes" id="UP000663891"/>
    </source>
</evidence>
<name>A0A813UM76_9BILA</name>
<dbReference type="EMBL" id="CAJNON010000030">
    <property type="protein sequence ID" value="CAF0824622.1"/>
    <property type="molecule type" value="Genomic_DNA"/>
</dbReference>
<proteinExistence type="predicted"/>
<evidence type="ECO:0000313" key="1">
    <source>
        <dbReference type="EMBL" id="CAF0824622.1"/>
    </source>
</evidence>
<reference evidence="1" key="1">
    <citation type="submission" date="2021-02" db="EMBL/GenBank/DDBJ databases">
        <authorList>
            <person name="Nowell W R."/>
        </authorList>
    </citation>
    <scope>NUCLEOTIDE SEQUENCE</scope>
</reference>
<gene>
    <name evidence="1" type="ORF">VCS650_LOCUS5266</name>
</gene>
<dbReference type="Proteomes" id="UP000663891">
    <property type="component" value="Unassembled WGS sequence"/>
</dbReference>